<dbReference type="InterPro" id="IPR008266">
    <property type="entry name" value="Tyr_kinase_AS"/>
</dbReference>
<evidence type="ECO:0000313" key="3">
    <source>
        <dbReference type="Proteomes" id="UP000663848"/>
    </source>
</evidence>
<organism evidence="2 3">
    <name type="scientific">Rotaria socialis</name>
    <dbReference type="NCBI Taxonomy" id="392032"/>
    <lineage>
        <taxon>Eukaryota</taxon>
        <taxon>Metazoa</taxon>
        <taxon>Spiralia</taxon>
        <taxon>Gnathifera</taxon>
        <taxon>Rotifera</taxon>
        <taxon>Eurotatoria</taxon>
        <taxon>Bdelloidea</taxon>
        <taxon>Philodinida</taxon>
        <taxon>Philodinidae</taxon>
        <taxon>Rotaria</taxon>
    </lineage>
</organism>
<name>A0A822C870_9BILA</name>
<accession>A0A822C870</accession>
<dbReference type="InterPro" id="IPR000719">
    <property type="entry name" value="Prot_kinase_dom"/>
</dbReference>
<dbReference type="PROSITE" id="PS00109">
    <property type="entry name" value="PROTEIN_KINASE_TYR"/>
    <property type="match status" value="1"/>
</dbReference>
<protein>
    <recommendedName>
        <fullName evidence="1">Protein kinase domain-containing protein</fullName>
    </recommendedName>
</protein>
<dbReference type="SUPFAM" id="SSF56112">
    <property type="entry name" value="Protein kinase-like (PK-like)"/>
    <property type="match status" value="1"/>
</dbReference>
<dbReference type="GO" id="GO:0004672">
    <property type="term" value="F:protein kinase activity"/>
    <property type="evidence" value="ECO:0007669"/>
    <property type="project" value="InterPro"/>
</dbReference>
<evidence type="ECO:0000313" key="2">
    <source>
        <dbReference type="EMBL" id="CAF5039020.1"/>
    </source>
</evidence>
<evidence type="ECO:0000259" key="1">
    <source>
        <dbReference type="PROSITE" id="PS50011"/>
    </source>
</evidence>
<dbReference type="InterPro" id="IPR011009">
    <property type="entry name" value="Kinase-like_dom_sf"/>
</dbReference>
<dbReference type="PROSITE" id="PS50011">
    <property type="entry name" value="PROTEIN_KINASE_DOM"/>
    <property type="match status" value="1"/>
</dbReference>
<dbReference type="AlphaFoldDB" id="A0A822C870"/>
<dbReference type="GO" id="GO:0005524">
    <property type="term" value="F:ATP binding"/>
    <property type="evidence" value="ECO:0007669"/>
    <property type="project" value="InterPro"/>
</dbReference>
<feature type="domain" description="Protein kinase" evidence="1">
    <location>
        <begin position="1"/>
        <end position="45"/>
    </location>
</feature>
<comment type="caution">
    <text evidence="2">The sequence shown here is derived from an EMBL/GenBank/DDBJ whole genome shotgun (WGS) entry which is preliminary data.</text>
</comment>
<dbReference type="EMBL" id="CAJOBR010046178">
    <property type="protein sequence ID" value="CAF5039020.1"/>
    <property type="molecule type" value="Genomic_DNA"/>
</dbReference>
<sequence length="45" mass="5092">MIYLVGENFVHGDLRCSNVLVVKMDPSDPERNLVKLTNFSRACPI</sequence>
<proteinExistence type="predicted"/>
<feature type="non-terminal residue" evidence="2">
    <location>
        <position position="45"/>
    </location>
</feature>
<gene>
    <name evidence="2" type="ORF">QYT958_LOCUS41242</name>
</gene>
<reference evidence="2" key="1">
    <citation type="submission" date="2021-02" db="EMBL/GenBank/DDBJ databases">
        <authorList>
            <person name="Nowell W R."/>
        </authorList>
    </citation>
    <scope>NUCLEOTIDE SEQUENCE</scope>
</reference>
<dbReference type="Proteomes" id="UP000663848">
    <property type="component" value="Unassembled WGS sequence"/>
</dbReference>